<dbReference type="EMBL" id="JBFMIA010000022">
    <property type="protein sequence ID" value="MEW9503078.1"/>
    <property type="molecule type" value="Genomic_DNA"/>
</dbReference>
<dbReference type="SMART" id="SM00530">
    <property type="entry name" value="HTH_XRE"/>
    <property type="match status" value="1"/>
</dbReference>
<dbReference type="SUPFAM" id="SSF47413">
    <property type="entry name" value="lambda repressor-like DNA-binding domains"/>
    <property type="match status" value="1"/>
</dbReference>
<name>A0ABV3Q8J4_9BACL</name>
<dbReference type="Pfam" id="PF01381">
    <property type="entry name" value="HTH_3"/>
    <property type="match status" value="1"/>
</dbReference>
<comment type="caution">
    <text evidence="2">The sequence shown here is derived from an EMBL/GenBank/DDBJ whole genome shotgun (WGS) entry which is preliminary data.</text>
</comment>
<keyword evidence="2" id="KW-0675">Receptor</keyword>
<organism evidence="2 3">
    <name type="scientific">Jeotgalibacillus marinus</name>
    <dbReference type="NCBI Taxonomy" id="86667"/>
    <lineage>
        <taxon>Bacteria</taxon>
        <taxon>Bacillati</taxon>
        <taxon>Bacillota</taxon>
        <taxon>Bacilli</taxon>
        <taxon>Bacillales</taxon>
        <taxon>Caryophanaceae</taxon>
        <taxon>Jeotgalibacillus</taxon>
    </lineage>
</organism>
<dbReference type="RefSeq" id="WP_367780567.1">
    <property type="nucleotide sequence ID" value="NZ_JBFMIA010000022.1"/>
</dbReference>
<dbReference type="Proteomes" id="UP001556040">
    <property type="component" value="Unassembled WGS sequence"/>
</dbReference>
<proteinExistence type="predicted"/>
<accession>A0ABV3Q8J4</accession>
<dbReference type="CDD" id="cd00093">
    <property type="entry name" value="HTH_XRE"/>
    <property type="match status" value="1"/>
</dbReference>
<dbReference type="InterPro" id="IPR047705">
    <property type="entry name" value="AimR-like"/>
</dbReference>
<evidence type="ECO:0000313" key="2">
    <source>
        <dbReference type="EMBL" id="MEW9503078.1"/>
    </source>
</evidence>
<evidence type="ECO:0000259" key="1">
    <source>
        <dbReference type="PROSITE" id="PS50943"/>
    </source>
</evidence>
<dbReference type="InterPro" id="IPR001387">
    <property type="entry name" value="Cro/C1-type_HTH"/>
</dbReference>
<gene>
    <name evidence="2" type="ORF">AB1471_14925</name>
</gene>
<evidence type="ECO:0000313" key="3">
    <source>
        <dbReference type="Proteomes" id="UP001556040"/>
    </source>
</evidence>
<keyword evidence="3" id="KW-1185">Reference proteome</keyword>
<reference evidence="2 3" key="1">
    <citation type="journal article" date="1979" name="Int. J. Syst. Evol. Microbiol.">
        <title>Bacillus globisporus subsp. marinus subsp. nov.</title>
        <authorList>
            <person name="Liu H."/>
        </authorList>
    </citation>
    <scope>NUCLEOTIDE SEQUENCE [LARGE SCALE GENOMIC DNA]</scope>
    <source>
        <strain evidence="2 3">DSM 1297</strain>
    </source>
</reference>
<dbReference type="Gene3D" id="1.10.260.40">
    <property type="entry name" value="lambda repressor-like DNA-binding domains"/>
    <property type="match status" value="1"/>
</dbReference>
<sequence length="397" mass="46887">MDTRFGVTLKELLKKRGIKQKDLSEKCGVSTSLLNKVINHDRESHFEIILTLVQTIIDFDKQLQEKELMDSYVHKIRNSSNIKMAMEYCDTRDMRETLKMLCERADSKANHKNNLKEYSTMYKLNMERRNQESELNDNVSMELFQKIMCQNNKTEEMQIFQSIIEILLFNQEIKYLKLIDLIPKLETKFEKIEKESYVNKSLKMRFNQLQQVTYLRNICDFKKVRELAYEALDHSMGRRFDAARVVHIGESYIHQEDPTDAIKYLTKSIEIYKELGLDFAADWMLEKIEFIGILRGRKFDFVKHDSNIALNYILDGQKEVGLKILDNLDTTPKTLYIKGVATDDASYFWKSLEGYMRRGDRLYGLFSVQELKRLGEREEAVDMLYNNISKEVTRSLI</sequence>
<dbReference type="PROSITE" id="PS50943">
    <property type="entry name" value="HTH_CROC1"/>
    <property type="match status" value="1"/>
</dbReference>
<feature type="domain" description="HTH cro/C1-type" evidence="1">
    <location>
        <begin position="9"/>
        <end position="36"/>
    </location>
</feature>
<dbReference type="NCBIfam" id="NF038310">
    <property type="entry name" value="lysogeny_AimR"/>
    <property type="match status" value="1"/>
</dbReference>
<dbReference type="Pfam" id="PF22871">
    <property type="entry name" value="AimR"/>
    <property type="match status" value="1"/>
</dbReference>
<dbReference type="InterPro" id="IPR010982">
    <property type="entry name" value="Lambda_DNA-bd_dom_sf"/>
</dbReference>
<protein>
    <submittedName>
        <fullName evidence="2">AimR family lysis-lysogeny pheromone receptor</fullName>
    </submittedName>
</protein>